<accession>A0A2W7IAF2</accession>
<dbReference type="GO" id="GO:0016740">
    <property type="term" value="F:transferase activity"/>
    <property type="evidence" value="ECO:0007669"/>
    <property type="project" value="UniProtKB-KW"/>
</dbReference>
<feature type="transmembrane region" description="Helical" evidence="1">
    <location>
        <begin position="367"/>
        <end position="390"/>
    </location>
</feature>
<dbReference type="Pfam" id="PF00535">
    <property type="entry name" value="Glycos_transf_2"/>
    <property type="match status" value="1"/>
</dbReference>
<feature type="transmembrane region" description="Helical" evidence="1">
    <location>
        <begin position="224"/>
        <end position="243"/>
    </location>
</feature>
<comment type="caution">
    <text evidence="4">The sequence shown here is derived from an EMBL/GenBank/DDBJ whole genome shotgun (WGS) entry which is preliminary data.</text>
</comment>
<dbReference type="RefSeq" id="WP_111540169.1">
    <property type="nucleotide sequence ID" value="NZ_QKYV01000002.1"/>
</dbReference>
<keyword evidence="1" id="KW-1133">Transmembrane helix</keyword>
<feature type="transmembrane region" description="Helical" evidence="1">
    <location>
        <begin position="278"/>
        <end position="303"/>
    </location>
</feature>
<dbReference type="GO" id="GO:0006487">
    <property type="term" value="P:protein N-linked glycosylation"/>
    <property type="evidence" value="ECO:0007669"/>
    <property type="project" value="TreeGrafter"/>
</dbReference>
<feature type="transmembrane region" description="Helical" evidence="1">
    <location>
        <begin position="315"/>
        <end position="336"/>
    </location>
</feature>
<sequence length="401" mass="45681">MPLASLQSQFELHKVAVIIPTYNNELTLVRVLEDVLRFTTHIIIVNDGSTDATSSILSSYKFLTQIHFTKNKGKGFALRQAFKKAEVLGFEYGITIDSDGQHFADDLPVFINELEKNHLKDILLIGSRTMTGPEIPQKSSFGNKFSNFWFWIETGIKLTDTQCGYRLYPIRRMNEMRLLTFKFELEIEAIVKAAWRGIKVKNVPVKVLYDPQERVSHFRPFQDFTRISILNTFLVAATLLYILPKKGFQEIKNTNSQKLSRIWKEKILKVNESPQKKALAISLGVFIGIAPLWGFQTLLVLFLAQITKLNKALAFLFSNVSLPPFIPFIIFISYQIGALVLGKPLEANLDSFEIENALDVYRNVKQYLIGATAFAAISSMLVGIVFYFIFSVHQNKQARSH</sequence>
<dbReference type="CDD" id="cd04179">
    <property type="entry name" value="DPM_DPG-synthase_like"/>
    <property type="match status" value="1"/>
</dbReference>
<keyword evidence="4" id="KW-0808">Transferase</keyword>
<keyword evidence="1" id="KW-0472">Membrane</keyword>
<dbReference type="PANTHER" id="PTHR10859:SF91">
    <property type="entry name" value="DOLICHYL-PHOSPHATE BETA-GLUCOSYLTRANSFERASE"/>
    <property type="match status" value="1"/>
</dbReference>
<dbReference type="EMBL" id="QKYV01000002">
    <property type="protein sequence ID" value="PZW42512.1"/>
    <property type="molecule type" value="Genomic_DNA"/>
</dbReference>
<evidence type="ECO:0000313" key="4">
    <source>
        <dbReference type="EMBL" id="PZW42512.1"/>
    </source>
</evidence>
<dbReference type="InterPro" id="IPR018639">
    <property type="entry name" value="DUF2062"/>
</dbReference>
<dbReference type="InterPro" id="IPR001173">
    <property type="entry name" value="Glyco_trans_2-like"/>
</dbReference>
<keyword evidence="5" id="KW-1185">Reference proteome</keyword>
<name>A0A2W7IAF2_9FLAO</name>
<protein>
    <submittedName>
        <fullName evidence="4">Glycosyl transferase family 2</fullName>
    </submittedName>
</protein>
<evidence type="ECO:0000259" key="2">
    <source>
        <dbReference type="Pfam" id="PF00535"/>
    </source>
</evidence>
<dbReference type="Pfam" id="PF09835">
    <property type="entry name" value="DUF2062"/>
    <property type="match status" value="1"/>
</dbReference>
<proteinExistence type="predicted"/>
<dbReference type="PANTHER" id="PTHR10859">
    <property type="entry name" value="GLYCOSYL TRANSFERASE"/>
    <property type="match status" value="1"/>
</dbReference>
<dbReference type="AlphaFoldDB" id="A0A2W7IAF2"/>
<evidence type="ECO:0000259" key="3">
    <source>
        <dbReference type="Pfam" id="PF09835"/>
    </source>
</evidence>
<evidence type="ECO:0000313" key="5">
    <source>
        <dbReference type="Proteomes" id="UP000249542"/>
    </source>
</evidence>
<dbReference type="Gene3D" id="3.90.550.10">
    <property type="entry name" value="Spore Coat Polysaccharide Biosynthesis Protein SpsA, Chain A"/>
    <property type="match status" value="1"/>
</dbReference>
<keyword evidence="1" id="KW-0812">Transmembrane</keyword>
<feature type="domain" description="DUF2062" evidence="3">
    <location>
        <begin position="263"/>
        <end position="398"/>
    </location>
</feature>
<feature type="domain" description="Glycosyltransferase 2-like" evidence="2">
    <location>
        <begin position="17"/>
        <end position="121"/>
    </location>
</feature>
<dbReference type="InterPro" id="IPR029044">
    <property type="entry name" value="Nucleotide-diphossugar_trans"/>
</dbReference>
<reference evidence="4 5" key="1">
    <citation type="submission" date="2018-06" db="EMBL/GenBank/DDBJ databases">
        <title>Genomic Encyclopedia of Archaeal and Bacterial Type Strains, Phase II (KMG-II): from individual species to whole genera.</title>
        <authorList>
            <person name="Goeker M."/>
        </authorList>
    </citation>
    <scope>NUCLEOTIDE SEQUENCE [LARGE SCALE GENOMIC DNA]</scope>
    <source>
        <strain evidence="4 5">DSM 15361</strain>
    </source>
</reference>
<evidence type="ECO:0000256" key="1">
    <source>
        <dbReference type="SAM" id="Phobius"/>
    </source>
</evidence>
<dbReference type="Proteomes" id="UP000249542">
    <property type="component" value="Unassembled WGS sequence"/>
</dbReference>
<organism evidence="4 5">
    <name type="scientific">Mesonia algae</name>
    <dbReference type="NCBI Taxonomy" id="213248"/>
    <lineage>
        <taxon>Bacteria</taxon>
        <taxon>Pseudomonadati</taxon>
        <taxon>Bacteroidota</taxon>
        <taxon>Flavobacteriia</taxon>
        <taxon>Flavobacteriales</taxon>
        <taxon>Flavobacteriaceae</taxon>
        <taxon>Mesonia</taxon>
    </lineage>
</organism>
<gene>
    <name evidence="4" type="ORF">LX95_00826</name>
</gene>
<dbReference type="SUPFAM" id="SSF53448">
    <property type="entry name" value="Nucleotide-diphospho-sugar transferases"/>
    <property type="match status" value="1"/>
</dbReference>